<organism evidence="7 8">
    <name type="scientific">candidate division WOR-3 bacterium RBG_13_43_14</name>
    <dbReference type="NCBI Taxonomy" id="1802590"/>
    <lineage>
        <taxon>Bacteria</taxon>
        <taxon>Bacteria division WOR-3</taxon>
    </lineage>
</organism>
<evidence type="ECO:0000256" key="1">
    <source>
        <dbReference type="ARBA" id="ARBA00001933"/>
    </source>
</evidence>
<name>A0A1F4UEB5_UNCW3</name>
<dbReference type="Gene3D" id="3.40.50.1100">
    <property type="match status" value="2"/>
</dbReference>
<dbReference type="PIRSF" id="PIRSF006278">
    <property type="entry name" value="ACCD_DCysDesulf"/>
    <property type="match status" value="1"/>
</dbReference>
<dbReference type="PANTHER" id="PTHR43780:SF2">
    <property type="entry name" value="1-AMINOCYCLOPROPANE-1-CARBOXYLATE DEAMINASE-RELATED"/>
    <property type="match status" value="1"/>
</dbReference>
<reference evidence="7 8" key="1">
    <citation type="journal article" date="2016" name="Nat. Commun.">
        <title>Thousands of microbial genomes shed light on interconnected biogeochemical processes in an aquifer system.</title>
        <authorList>
            <person name="Anantharaman K."/>
            <person name="Brown C.T."/>
            <person name="Hug L.A."/>
            <person name="Sharon I."/>
            <person name="Castelle C.J."/>
            <person name="Probst A.J."/>
            <person name="Thomas B.C."/>
            <person name="Singh A."/>
            <person name="Wilkins M.J."/>
            <person name="Karaoz U."/>
            <person name="Brodie E.L."/>
            <person name="Williams K.H."/>
            <person name="Hubbard S.S."/>
            <person name="Banfield J.F."/>
        </authorList>
    </citation>
    <scope>NUCLEOTIDE SEQUENCE [LARGE SCALE GENOMIC DNA]</scope>
</reference>
<dbReference type="InterPro" id="IPR027278">
    <property type="entry name" value="ACCD_DCysDesulf"/>
</dbReference>
<feature type="domain" description="Tryptophan synthase beta chain-like PALP" evidence="6">
    <location>
        <begin position="9"/>
        <end position="303"/>
    </location>
</feature>
<keyword evidence="3 5" id="KW-0663">Pyridoxal phosphate</keyword>
<dbReference type="Pfam" id="PF00291">
    <property type="entry name" value="PALP"/>
    <property type="match status" value="1"/>
</dbReference>
<evidence type="ECO:0000256" key="5">
    <source>
        <dbReference type="PIRSR" id="PIRSR006278-2"/>
    </source>
</evidence>
<dbReference type="InterPro" id="IPR036052">
    <property type="entry name" value="TrpB-like_PALP_sf"/>
</dbReference>
<feature type="active site" description="Nucleophile" evidence="4">
    <location>
        <position position="70"/>
    </location>
</feature>
<comment type="similarity">
    <text evidence="2">Belongs to the ACC deaminase/D-cysteine desulfhydrase family.</text>
</comment>
<comment type="cofactor">
    <cofactor evidence="1">
        <name>pyridoxal 5'-phosphate</name>
        <dbReference type="ChEBI" id="CHEBI:597326"/>
    </cofactor>
</comment>
<dbReference type="AlphaFoldDB" id="A0A1F4UEB5"/>
<dbReference type="GO" id="GO:0019148">
    <property type="term" value="F:D-cysteine desulfhydrase activity"/>
    <property type="evidence" value="ECO:0007669"/>
    <property type="project" value="TreeGrafter"/>
</dbReference>
<dbReference type="PANTHER" id="PTHR43780">
    <property type="entry name" value="1-AMINOCYCLOPROPANE-1-CARBOXYLATE DEAMINASE-RELATED"/>
    <property type="match status" value="1"/>
</dbReference>
<evidence type="ECO:0000313" key="8">
    <source>
        <dbReference type="Proteomes" id="UP000177025"/>
    </source>
</evidence>
<evidence type="ECO:0000313" key="7">
    <source>
        <dbReference type="EMBL" id="OGC43272.1"/>
    </source>
</evidence>
<evidence type="ECO:0000256" key="2">
    <source>
        <dbReference type="ARBA" id="ARBA00008639"/>
    </source>
</evidence>
<dbReference type="Proteomes" id="UP000177025">
    <property type="component" value="Unassembled WGS sequence"/>
</dbReference>
<dbReference type="EMBL" id="MEUM01000029">
    <property type="protein sequence ID" value="OGC43272.1"/>
    <property type="molecule type" value="Genomic_DNA"/>
</dbReference>
<feature type="modified residue" description="N6-(pyridoxal phosphate)lysine" evidence="5">
    <location>
        <position position="43"/>
    </location>
</feature>
<dbReference type="SUPFAM" id="SSF53686">
    <property type="entry name" value="Tryptophan synthase beta subunit-like PLP-dependent enzymes"/>
    <property type="match status" value="1"/>
</dbReference>
<gene>
    <name evidence="7" type="ORF">A2Y85_03260</name>
</gene>
<proteinExistence type="inferred from homology"/>
<accession>A0A1F4UEB5</accession>
<evidence type="ECO:0000256" key="4">
    <source>
        <dbReference type="PIRSR" id="PIRSR006278-1"/>
    </source>
</evidence>
<protein>
    <recommendedName>
        <fullName evidence="6">Tryptophan synthase beta chain-like PALP domain-containing protein</fullName>
    </recommendedName>
</protein>
<sequence length="321" mass="36129">MKFIKPVGLIKKTPIIELKGFMPDCQIFVKRDDLNGLLISGNKARKMEYLIADARSKKCDTLITCGGVQSNHCRTVAAFARHFNLNCHLFLRGKRSKVSTGNLLINELLGAKINYITAYQYQNAESIMNEYAQRITRLGLRPYVIPEGGSNEIGCLGYIAGFKEMARFIKEKRINAVYCAVGSGGTYAGLLLGKLITGSNIDIVGVIVCDTIDYFQKRINSIIEQARRRFNFKPKPGADDIKLVDGYIGPGYAIPYAAEMKTIQTVLKYDLILDPVYTGKAFHGMINHLKRTKYKRVIFLHTGGLFSIFAFKREYSQIVRR</sequence>
<evidence type="ECO:0000256" key="3">
    <source>
        <dbReference type="ARBA" id="ARBA00022898"/>
    </source>
</evidence>
<dbReference type="InterPro" id="IPR001926">
    <property type="entry name" value="TrpB-like_PALP"/>
</dbReference>
<comment type="caution">
    <text evidence="7">The sequence shown here is derived from an EMBL/GenBank/DDBJ whole genome shotgun (WGS) entry which is preliminary data.</text>
</comment>
<evidence type="ECO:0000259" key="6">
    <source>
        <dbReference type="Pfam" id="PF00291"/>
    </source>
</evidence>